<accession>A0ABP3NYZ4</accession>
<keyword evidence="2" id="KW-1185">Reference proteome</keyword>
<evidence type="ECO:0008006" key="3">
    <source>
        <dbReference type="Google" id="ProtNLM"/>
    </source>
</evidence>
<dbReference type="EMBL" id="BAAAEO010000003">
    <property type="protein sequence ID" value="GAA0553662.1"/>
    <property type="molecule type" value="Genomic_DNA"/>
</dbReference>
<name>A0ABP3NYZ4_9GAMM</name>
<comment type="caution">
    <text evidence="1">The sequence shown here is derived from an EMBL/GenBank/DDBJ whole genome shotgun (WGS) entry which is preliminary data.</text>
</comment>
<reference evidence="2" key="1">
    <citation type="journal article" date="2019" name="Int. J. Syst. Evol. Microbiol.">
        <title>The Global Catalogue of Microorganisms (GCM) 10K type strain sequencing project: providing services to taxonomists for standard genome sequencing and annotation.</title>
        <authorList>
            <consortium name="The Broad Institute Genomics Platform"/>
            <consortium name="The Broad Institute Genome Sequencing Center for Infectious Disease"/>
            <person name="Wu L."/>
            <person name="Ma J."/>
        </authorList>
    </citation>
    <scope>NUCLEOTIDE SEQUENCE [LARGE SCALE GENOMIC DNA]</scope>
    <source>
        <strain evidence="2">JCM 14331</strain>
    </source>
</reference>
<dbReference type="Proteomes" id="UP001501169">
    <property type="component" value="Unassembled WGS sequence"/>
</dbReference>
<proteinExistence type="predicted"/>
<protein>
    <recommendedName>
        <fullName evidence="3">DUF2846 domain-containing protein</fullName>
    </recommendedName>
</protein>
<evidence type="ECO:0000313" key="2">
    <source>
        <dbReference type="Proteomes" id="UP001501169"/>
    </source>
</evidence>
<evidence type="ECO:0000313" key="1">
    <source>
        <dbReference type="EMBL" id="GAA0553662.1"/>
    </source>
</evidence>
<gene>
    <name evidence="1" type="ORF">GCM10009098_21770</name>
</gene>
<sequence>MLLGIETNNDLDYILIDGPKRIRLSCDDLRAGTNYLLVDLPAGTYTIEKVRLARYWKFDLDEADYWQFSIEAQKISYVGHFEFVSNGVWWNMFARLELVNRSSEALVFMEQNFPEILSGFNLVYKGPGQDPFFEYMKSGREVL</sequence>
<organism evidence="1 2">
    <name type="scientific">Rheinheimera aquimaris</name>
    <dbReference type="NCBI Taxonomy" id="412437"/>
    <lineage>
        <taxon>Bacteria</taxon>
        <taxon>Pseudomonadati</taxon>
        <taxon>Pseudomonadota</taxon>
        <taxon>Gammaproteobacteria</taxon>
        <taxon>Chromatiales</taxon>
        <taxon>Chromatiaceae</taxon>
        <taxon>Rheinheimera</taxon>
    </lineage>
</organism>